<name>A0A1G7AAA6_9BACT</name>
<dbReference type="PANTHER" id="PTHR37946">
    <property type="entry name" value="SLL1969 PROTEIN"/>
    <property type="match status" value="1"/>
</dbReference>
<keyword evidence="2" id="KW-1185">Reference proteome</keyword>
<gene>
    <name evidence="1" type="ORF">SAMN04487996_103369</name>
</gene>
<dbReference type="SUPFAM" id="SSF53474">
    <property type="entry name" value="alpha/beta-Hydrolases"/>
    <property type="match status" value="1"/>
</dbReference>
<protein>
    <submittedName>
        <fullName evidence="1">Triacylglycerol lipase</fullName>
    </submittedName>
</protein>
<dbReference type="Pfam" id="PF02089">
    <property type="entry name" value="Palm_thioest"/>
    <property type="match status" value="1"/>
</dbReference>
<dbReference type="Proteomes" id="UP000198748">
    <property type="component" value="Unassembled WGS sequence"/>
</dbReference>
<evidence type="ECO:0000313" key="1">
    <source>
        <dbReference type="EMBL" id="SDE10965.1"/>
    </source>
</evidence>
<dbReference type="Gene3D" id="3.40.50.1820">
    <property type="entry name" value="alpha/beta hydrolase"/>
    <property type="match status" value="1"/>
</dbReference>
<dbReference type="OrthoDB" id="9765872at2"/>
<dbReference type="STRING" id="659014.SAMN04487996_103369"/>
<dbReference type="PANTHER" id="PTHR37946:SF1">
    <property type="entry name" value="SLL1969 PROTEIN"/>
    <property type="match status" value="1"/>
</dbReference>
<proteinExistence type="predicted"/>
<dbReference type="RefSeq" id="WP_090147667.1">
    <property type="nucleotide sequence ID" value="NZ_FNAN01000003.1"/>
</dbReference>
<sequence length="222" mass="24734">MANTLILVHGFLDTGRRMAWMSKQLSALGWKVFTPSLLPSNGTEPLEKLAERLSSFIRENTQESDRIDIIAFSMGGLIARYYLQRLGGLSKTDRLITIATPHNGTLAAYVLPFAGVRQMRPNSDFLNSLNANAGQLQQLVFVSYYSPFDLIIIPARSSMMPAGKTFKVFALMHPWMIFDKKLLKKITHVLEGPVDFELSEAFHASPHLLSSKNSDCCPSSPD</sequence>
<reference evidence="2" key="1">
    <citation type="submission" date="2016-10" db="EMBL/GenBank/DDBJ databases">
        <authorList>
            <person name="Varghese N."/>
            <person name="Submissions S."/>
        </authorList>
    </citation>
    <scope>NUCLEOTIDE SEQUENCE [LARGE SCALE GENOMIC DNA]</scope>
    <source>
        <strain evidence="2">DSM 25329</strain>
    </source>
</reference>
<evidence type="ECO:0000313" key="2">
    <source>
        <dbReference type="Proteomes" id="UP000198748"/>
    </source>
</evidence>
<dbReference type="AlphaFoldDB" id="A0A1G7AAA6"/>
<accession>A0A1G7AAA6</accession>
<dbReference type="EMBL" id="FNAN01000003">
    <property type="protein sequence ID" value="SDE10965.1"/>
    <property type="molecule type" value="Genomic_DNA"/>
</dbReference>
<organism evidence="1 2">
    <name type="scientific">Dyadobacter soli</name>
    <dbReference type="NCBI Taxonomy" id="659014"/>
    <lineage>
        <taxon>Bacteria</taxon>
        <taxon>Pseudomonadati</taxon>
        <taxon>Bacteroidota</taxon>
        <taxon>Cytophagia</taxon>
        <taxon>Cytophagales</taxon>
        <taxon>Spirosomataceae</taxon>
        <taxon>Dyadobacter</taxon>
    </lineage>
</organism>
<dbReference type="InterPro" id="IPR029058">
    <property type="entry name" value="AB_hydrolase_fold"/>
</dbReference>